<dbReference type="AlphaFoldDB" id="A0A517SSW6"/>
<dbReference type="EMBL" id="CP036272">
    <property type="protein sequence ID" value="QDT59219.1"/>
    <property type="molecule type" value="Genomic_DNA"/>
</dbReference>
<dbReference type="Pfam" id="PF14559">
    <property type="entry name" value="TPR_19"/>
    <property type="match status" value="1"/>
</dbReference>
<evidence type="ECO:0000256" key="2">
    <source>
        <dbReference type="ARBA" id="ARBA00022803"/>
    </source>
</evidence>
<dbReference type="OrthoDB" id="9814042at2"/>
<dbReference type="SUPFAM" id="SSF48452">
    <property type="entry name" value="TPR-like"/>
    <property type="match status" value="1"/>
</dbReference>
<keyword evidence="4" id="KW-1185">Reference proteome</keyword>
<gene>
    <name evidence="3" type="ORF">SV7mr_17260</name>
</gene>
<evidence type="ECO:0000313" key="3">
    <source>
        <dbReference type="EMBL" id="QDT59219.1"/>
    </source>
</evidence>
<keyword evidence="2" id="KW-0802">TPR repeat</keyword>
<evidence type="ECO:0000256" key="1">
    <source>
        <dbReference type="ARBA" id="ARBA00022737"/>
    </source>
</evidence>
<dbReference type="PANTHER" id="PTHR45586">
    <property type="entry name" value="TPR REPEAT-CONTAINING PROTEIN PA4667"/>
    <property type="match status" value="1"/>
</dbReference>
<dbReference type="Proteomes" id="UP000315003">
    <property type="component" value="Chromosome"/>
</dbReference>
<protein>
    <submittedName>
        <fullName evidence="3">Tetratricopeptide repeat protein</fullName>
    </submittedName>
</protein>
<reference evidence="3 4" key="1">
    <citation type="submission" date="2019-02" db="EMBL/GenBank/DDBJ databases">
        <title>Deep-cultivation of Planctomycetes and their phenomic and genomic characterization uncovers novel biology.</title>
        <authorList>
            <person name="Wiegand S."/>
            <person name="Jogler M."/>
            <person name="Boedeker C."/>
            <person name="Pinto D."/>
            <person name="Vollmers J."/>
            <person name="Rivas-Marin E."/>
            <person name="Kohn T."/>
            <person name="Peeters S.H."/>
            <person name="Heuer A."/>
            <person name="Rast P."/>
            <person name="Oberbeckmann S."/>
            <person name="Bunk B."/>
            <person name="Jeske O."/>
            <person name="Meyerdierks A."/>
            <person name="Storesund J.E."/>
            <person name="Kallscheuer N."/>
            <person name="Luecker S."/>
            <person name="Lage O.M."/>
            <person name="Pohl T."/>
            <person name="Merkel B.J."/>
            <person name="Hornburger P."/>
            <person name="Mueller R.-W."/>
            <person name="Bruemmer F."/>
            <person name="Labrenz M."/>
            <person name="Spormann A.M."/>
            <person name="Op den Camp H."/>
            <person name="Overmann J."/>
            <person name="Amann R."/>
            <person name="Jetten M.S.M."/>
            <person name="Mascher T."/>
            <person name="Medema M.H."/>
            <person name="Devos D.P."/>
            <person name="Kaster A.-K."/>
            <person name="Ovreas L."/>
            <person name="Rohde M."/>
            <person name="Galperin M.Y."/>
            <person name="Jogler C."/>
        </authorList>
    </citation>
    <scope>NUCLEOTIDE SEQUENCE [LARGE SCALE GENOMIC DNA]</scope>
    <source>
        <strain evidence="3 4">SV_7m_r</strain>
    </source>
</reference>
<dbReference type="PROSITE" id="PS51257">
    <property type="entry name" value="PROKAR_LIPOPROTEIN"/>
    <property type="match status" value="1"/>
</dbReference>
<dbReference type="InterPro" id="IPR011990">
    <property type="entry name" value="TPR-like_helical_dom_sf"/>
</dbReference>
<proteinExistence type="predicted"/>
<evidence type="ECO:0000313" key="4">
    <source>
        <dbReference type="Proteomes" id="UP000315003"/>
    </source>
</evidence>
<dbReference type="PANTHER" id="PTHR45586:SF14">
    <property type="entry name" value="TETRATRICOPEPTIDE TPR_2 REPEAT PROTEIN"/>
    <property type="match status" value="1"/>
</dbReference>
<keyword evidence="1" id="KW-0677">Repeat</keyword>
<accession>A0A517SSW6</accession>
<name>A0A517SSW6_9BACT</name>
<sequence length="248" mass="27191">MQMLTPKNGLVLALCLVVSGCGLLNRGGHREDELFKPLTTNSRLLPQRLPEQYEMCVQTAETVAAKGHANEAIKLYEKAEQLKPKRPPFDLQLAPLYAQISDTPASIARYRSAMQRGHDSADVYNNLAWTLLEAGRLADAQQTIQLGSQAHPGDQRLAATNAVLLYHAQQPGEAFDAFETLYGTAAAHHNLAILDLESDDVEGALEQLALATSSPNCPVQAIEMQNALTAEFNRQRVLTARRQPSKTH</sequence>
<organism evidence="3 4">
    <name type="scientific">Stieleria bergensis</name>
    <dbReference type="NCBI Taxonomy" id="2528025"/>
    <lineage>
        <taxon>Bacteria</taxon>
        <taxon>Pseudomonadati</taxon>
        <taxon>Planctomycetota</taxon>
        <taxon>Planctomycetia</taxon>
        <taxon>Pirellulales</taxon>
        <taxon>Pirellulaceae</taxon>
        <taxon>Stieleria</taxon>
    </lineage>
</organism>
<dbReference type="Gene3D" id="1.25.40.10">
    <property type="entry name" value="Tetratricopeptide repeat domain"/>
    <property type="match status" value="1"/>
</dbReference>
<dbReference type="InterPro" id="IPR051012">
    <property type="entry name" value="CellSynth/LPSAsmb/PSIAsmb"/>
</dbReference>